<dbReference type="Pfam" id="PF00512">
    <property type="entry name" value="HisKA"/>
    <property type="match status" value="1"/>
</dbReference>
<dbReference type="GO" id="GO:0016301">
    <property type="term" value="F:kinase activity"/>
    <property type="evidence" value="ECO:0007669"/>
    <property type="project" value="UniProtKB-KW"/>
</dbReference>
<dbReference type="Pfam" id="PF17158">
    <property type="entry name" value="MASE4"/>
    <property type="match status" value="1"/>
</dbReference>
<evidence type="ECO:0000256" key="4">
    <source>
        <dbReference type="ARBA" id="ARBA00022679"/>
    </source>
</evidence>
<feature type="transmembrane region" description="Helical" evidence="9">
    <location>
        <begin position="224"/>
        <end position="247"/>
    </location>
</feature>
<evidence type="ECO:0000259" key="10">
    <source>
        <dbReference type="PROSITE" id="PS50109"/>
    </source>
</evidence>
<evidence type="ECO:0000313" key="11">
    <source>
        <dbReference type="EMBL" id="MFC1458176.1"/>
    </source>
</evidence>
<feature type="transmembrane region" description="Helical" evidence="9">
    <location>
        <begin position="253"/>
        <end position="274"/>
    </location>
</feature>
<dbReference type="InterPro" id="IPR004358">
    <property type="entry name" value="Sig_transdc_His_kin-like_C"/>
</dbReference>
<comment type="caution">
    <text evidence="11">The sequence shown here is derived from an EMBL/GenBank/DDBJ whole genome shotgun (WGS) entry which is preliminary data.</text>
</comment>
<dbReference type="PANTHER" id="PTHR43065">
    <property type="entry name" value="SENSOR HISTIDINE KINASE"/>
    <property type="match status" value="1"/>
</dbReference>
<feature type="transmembrane region" description="Helical" evidence="9">
    <location>
        <begin position="154"/>
        <end position="177"/>
    </location>
</feature>
<evidence type="ECO:0000256" key="6">
    <source>
        <dbReference type="ARBA" id="ARBA00022777"/>
    </source>
</evidence>
<name>A0ABV6YAI6_9HYPH</name>
<keyword evidence="12" id="KW-1185">Reference proteome</keyword>
<dbReference type="Gene3D" id="1.10.287.130">
    <property type="match status" value="1"/>
</dbReference>
<reference evidence="11 12" key="1">
    <citation type="submission" date="2024-09" db="EMBL/GenBank/DDBJ databases">
        <title>Nodulacao em especies de Leguminosae Basais da Amazonia e Caracterizacao dos Rizobios e Bacterias Associadas aos Nodulos.</title>
        <authorList>
            <person name="Jambeiro I.C.A."/>
            <person name="Lopes I.S."/>
            <person name="Aguiar E.R.G.R."/>
            <person name="Santos A.F.J."/>
            <person name="Dos Santos J.M.F."/>
            <person name="Gross E."/>
        </authorList>
    </citation>
    <scope>NUCLEOTIDE SEQUENCE [LARGE SCALE GENOMIC DNA]</scope>
    <source>
        <strain evidence="11 12">BRUESC1165</strain>
    </source>
</reference>
<feature type="transmembrane region" description="Helical" evidence="9">
    <location>
        <begin position="123"/>
        <end position="142"/>
    </location>
</feature>
<evidence type="ECO:0000256" key="3">
    <source>
        <dbReference type="ARBA" id="ARBA00022553"/>
    </source>
</evidence>
<evidence type="ECO:0000313" key="12">
    <source>
        <dbReference type="Proteomes" id="UP001593940"/>
    </source>
</evidence>
<feature type="domain" description="Histidine kinase" evidence="10">
    <location>
        <begin position="308"/>
        <end position="522"/>
    </location>
</feature>
<keyword evidence="9" id="KW-0812">Transmembrane</keyword>
<evidence type="ECO:0000256" key="1">
    <source>
        <dbReference type="ARBA" id="ARBA00000085"/>
    </source>
</evidence>
<dbReference type="InterPro" id="IPR036097">
    <property type="entry name" value="HisK_dim/P_sf"/>
</dbReference>
<dbReference type="EMBL" id="JBHOMY010000043">
    <property type="protein sequence ID" value="MFC1458176.1"/>
    <property type="molecule type" value="Genomic_DNA"/>
</dbReference>
<dbReference type="SUPFAM" id="SSF47384">
    <property type="entry name" value="Homodimeric domain of signal transducing histidine kinase"/>
    <property type="match status" value="1"/>
</dbReference>
<protein>
    <recommendedName>
        <fullName evidence="2">histidine kinase</fullName>
        <ecNumber evidence="2">2.7.13.3</ecNumber>
    </recommendedName>
</protein>
<feature type="transmembrane region" description="Helical" evidence="9">
    <location>
        <begin position="54"/>
        <end position="76"/>
    </location>
</feature>
<dbReference type="Gene3D" id="3.30.565.10">
    <property type="entry name" value="Histidine kinase-like ATPase, C-terminal domain"/>
    <property type="match status" value="1"/>
</dbReference>
<keyword evidence="4" id="KW-0808">Transferase</keyword>
<dbReference type="InterPro" id="IPR005467">
    <property type="entry name" value="His_kinase_dom"/>
</dbReference>
<feature type="transmembrane region" description="Helical" evidence="9">
    <location>
        <begin position="197"/>
        <end position="217"/>
    </location>
</feature>
<dbReference type="Proteomes" id="UP001593940">
    <property type="component" value="Unassembled WGS sequence"/>
</dbReference>
<proteinExistence type="predicted"/>
<dbReference type="PRINTS" id="PR00344">
    <property type="entry name" value="BCTRLSENSOR"/>
</dbReference>
<sequence>MIEAQGQHPFLLSTASPNRSQRRLAVGIVAALMAAMLLSAPFARLSLPGTEILIPAYAAAALLVELLTSALLFALFSIDRSRAILILATGYLLSGLLAIPWALSFPGVFTTLGLEPNLQITAVIAAARRLGFALSVLAFALMKDEKDWDRPRKASGHAIVGWIALVATLTSVLTLALALRAENLPAFMLNTREVAPLWHVVPAASVGIYMTSLAVLWTRLRSTLDLWLMVVLGTLLIEILLISYLGGATRLSVGWWAGRLFGLASASVVLLVLLSETTALHAQLVRSIRSERLARESRLTAMEALSASIAHEINQPLASMVTNASAGLRWLDNDVPRVGEARSALERVVRDGHRARNVVNGIRNLFRTDTRERVPIDLNRLIEGVLLRTEEETRLRRVSIRTHLEGALPVTVNPMQMEQVILNLIANAVDALSSVTDRPRIIKVRSRSGEGEVLVTVEDNGLGIASDLRHRIFDPFFSTKPEGMGMGLMFSRSIIEDHGGRLWVADNIPHGAVFHLTLPCNAVSDIRR</sequence>
<evidence type="ECO:0000256" key="5">
    <source>
        <dbReference type="ARBA" id="ARBA00022741"/>
    </source>
</evidence>
<evidence type="ECO:0000256" key="8">
    <source>
        <dbReference type="ARBA" id="ARBA00023012"/>
    </source>
</evidence>
<keyword evidence="9" id="KW-0472">Membrane</keyword>
<dbReference type="InterPro" id="IPR003661">
    <property type="entry name" value="HisK_dim/P_dom"/>
</dbReference>
<comment type="catalytic activity">
    <reaction evidence="1">
        <text>ATP + protein L-histidine = ADP + protein N-phospho-L-histidine.</text>
        <dbReference type="EC" id="2.7.13.3"/>
    </reaction>
</comment>
<dbReference type="InterPro" id="IPR033424">
    <property type="entry name" value="MASE4"/>
</dbReference>
<evidence type="ECO:0000256" key="9">
    <source>
        <dbReference type="SAM" id="Phobius"/>
    </source>
</evidence>
<keyword evidence="6 11" id="KW-0418">Kinase</keyword>
<keyword evidence="5" id="KW-0547">Nucleotide-binding</keyword>
<evidence type="ECO:0000256" key="2">
    <source>
        <dbReference type="ARBA" id="ARBA00012438"/>
    </source>
</evidence>
<dbReference type="SMART" id="SM00388">
    <property type="entry name" value="HisKA"/>
    <property type="match status" value="1"/>
</dbReference>
<dbReference type="InterPro" id="IPR003594">
    <property type="entry name" value="HATPase_dom"/>
</dbReference>
<keyword evidence="9" id="KW-1133">Transmembrane helix</keyword>
<dbReference type="RefSeq" id="WP_377030218.1">
    <property type="nucleotide sequence ID" value="NZ_JBHOMY010000043.1"/>
</dbReference>
<keyword evidence="8" id="KW-0902">Two-component regulatory system</keyword>
<gene>
    <name evidence="11" type="ORF">ACETIH_16015</name>
</gene>
<accession>A0ABV6YAI6</accession>
<feature type="transmembrane region" description="Helical" evidence="9">
    <location>
        <begin position="83"/>
        <end position="103"/>
    </location>
</feature>
<dbReference type="PANTHER" id="PTHR43065:SF10">
    <property type="entry name" value="PEROXIDE STRESS-ACTIVATED HISTIDINE KINASE MAK3"/>
    <property type="match status" value="1"/>
</dbReference>
<feature type="transmembrane region" description="Helical" evidence="9">
    <location>
        <begin position="24"/>
        <end position="42"/>
    </location>
</feature>
<keyword evidence="7" id="KW-0067">ATP-binding</keyword>
<keyword evidence="3" id="KW-0597">Phosphoprotein</keyword>
<dbReference type="InterPro" id="IPR036890">
    <property type="entry name" value="HATPase_C_sf"/>
</dbReference>
<dbReference type="SMART" id="SM00387">
    <property type="entry name" value="HATPase_c"/>
    <property type="match status" value="1"/>
</dbReference>
<organism evidence="11 12">
    <name type="scientific">Microvirga arabica</name>
    <dbReference type="NCBI Taxonomy" id="1128671"/>
    <lineage>
        <taxon>Bacteria</taxon>
        <taxon>Pseudomonadati</taxon>
        <taxon>Pseudomonadota</taxon>
        <taxon>Alphaproteobacteria</taxon>
        <taxon>Hyphomicrobiales</taxon>
        <taxon>Methylobacteriaceae</taxon>
        <taxon>Microvirga</taxon>
    </lineage>
</organism>
<dbReference type="Pfam" id="PF02518">
    <property type="entry name" value="HATPase_c"/>
    <property type="match status" value="1"/>
</dbReference>
<dbReference type="CDD" id="cd00082">
    <property type="entry name" value="HisKA"/>
    <property type="match status" value="1"/>
</dbReference>
<dbReference type="SUPFAM" id="SSF55874">
    <property type="entry name" value="ATPase domain of HSP90 chaperone/DNA topoisomerase II/histidine kinase"/>
    <property type="match status" value="1"/>
</dbReference>
<dbReference type="EC" id="2.7.13.3" evidence="2"/>
<evidence type="ECO:0000256" key="7">
    <source>
        <dbReference type="ARBA" id="ARBA00022840"/>
    </source>
</evidence>
<dbReference type="PROSITE" id="PS50109">
    <property type="entry name" value="HIS_KIN"/>
    <property type="match status" value="1"/>
</dbReference>